<dbReference type="Proteomes" id="UP000499080">
    <property type="component" value="Unassembled WGS sequence"/>
</dbReference>
<dbReference type="Pfam" id="PF23055">
    <property type="entry name" value="DUF7041"/>
    <property type="match status" value="1"/>
</dbReference>
<feature type="domain" description="DUF7041" evidence="1">
    <location>
        <begin position="93"/>
        <end position="141"/>
    </location>
</feature>
<accession>A0A4Y2L805</accession>
<reference evidence="2 3" key="1">
    <citation type="journal article" date="2019" name="Sci. Rep.">
        <title>Orb-weaving spider Araneus ventricosus genome elucidates the spidroin gene catalogue.</title>
        <authorList>
            <person name="Kono N."/>
            <person name="Nakamura H."/>
            <person name="Ohtoshi R."/>
            <person name="Moran D.A.P."/>
            <person name="Shinohara A."/>
            <person name="Yoshida Y."/>
            <person name="Fujiwara M."/>
            <person name="Mori M."/>
            <person name="Tomita M."/>
            <person name="Arakawa K."/>
        </authorList>
    </citation>
    <scope>NUCLEOTIDE SEQUENCE [LARGE SCALE GENOMIC DNA]</scope>
</reference>
<comment type="caution">
    <text evidence="2">The sequence shown here is derived from an EMBL/GenBank/DDBJ whole genome shotgun (WGS) entry which is preliminary data.</text>
</comment>
<gene>
    <name evidence="2" type="ORF">AVEN_206241_1</name>
</gene>
<evidence type="ECO:0000259" key="1">
    <source>
        <dbReference type="Pfam" id="PF23055"/>
    </source>
</evidence>
<proteinExistence type="predicted"/>
<name>A0A4Y2L805_ARAVE</name>
<dbReference type="OrthoDB" id="6260718at2759"/>
<sequence length="153" mass="17086">MQHFSNHQPRSKLISPQFFKPKERRSNTRLAMRFCFGAFNGTCTKGAPLEEEEAFELDHILEKHVEMPNPDCTKLREGNNSSAGVSAAAIKTPAFWSDKPELWFAQLESQSALGNISVDSTKFHYVIAVLSSDDLTCVCDLNRPVLITSLKIG</sequence>
<evidence type="ECO:0000313" key="2">
    <source>
        <dbReference type="EMBL" id="GBN10652.1"/>
    </source>
</evidence>
<dbReference type="EMBL" id="BGPR01005489">
    <property type="protein sequence ID" value="GBN10652.1"/>
    <property type="molecule type" value="Genomic_DNA"/>
</dbReference>
<dbReference type="PANTHER" id="PTHR33327:SF3">
    <property type="entry name" value="RNA-DIRECTED DNA POLYMERASE"/>
    <property type="match status" value="1"/>
</dbReference>
<dbReference type="InterPro" id="IPR055469">
    <property type="entry name" value="DUF7041"/>
</dbReference>
<organism evidence="2 3">
    <name type="scientific">Araneus ventricosus</name>
    <name type="common">Orbweaver spider</name>
    <name type="synonym">Epeira ventricosa</name>
    <dbReference type="NCBI Taxonomy" id="182803"/>
    <lineage>
        <taxon>Eukaryota</taxon>
        <taxon>Metazoa</taxon>
        <taxon>Ecdysozoa</taxon>
        <taxon>Arthropoda</taxon>
        <taxon>Chelicerata</taxon>
        <taxon>Arachnida</taxon>
        <taxon>Araneae</taxon>
        <taxon>Araneomorphae</taxon>
        <taxon>Entelegynae</taxon>
        <taxon>Araneoidea</taxon>
        <taxon>Araneidae</taxon>
        <taxon>Araneus</taxon>
    </lineage>
</organism>
<protein>
    <recommendedName>
        <fullName evidence="1">DUF7041 domain-containing protein</fullName>
    </recommendedName>
</protein>
<keyword evidence="3" id="KW-1185">Reference proteome</keyword>
<dbReference type="AlphaFoldDB" id="A0A4Y2L805"/>
<evidence type="ECO:0000313" key="3">
    <source>
        <dbReference type="Proteomes" id="UP000499080"/>
    </source>
</evidence>
<dbReference type="PANTHER" id="PTHR33327">
    <property type="entry name" value="ENDONUCLEASE"/>
    <property type="match status" value="1"/>
</dbReference>